<dbReference type="InterPro" id="IPR011417">
    <property type="entry name" value="ANTH_dom"/>
</dbReference>
<dbReference type="Proteomes" id="UP000606786">
    <property type="component" value="Unassembled WGS sequence"/>
</dbReference>
<evidence type="ECO:0000313" key="2">
    <source>
        <dbReference type="EMBL" id="CAD6995658.1"/>
    </source>
</evidence>
<keyword evidence="3" id="KW-1185">Reference proteome</keyword>
<dbReference type="PANTHER" id="PTHR22951">
    <property type="entry name" value="CLATHRIN ASSEMBLY PROTEIN"/>
    <property type="match status" value="1"/>
</dbReference>
<evidence type="ECO:0000313" key="3">
    <source>
        <dbReference type="Proteomes" id="UP000606786"/>
    </source>
</evidence>
<dbReference type="OrthoDB" id="44015at2759"/>
<dbReference type="GO" id="GO:0098894">
    <property type="term" value="C:extrinsic component of presynaptic endocytic zone membrane"/>
    <property type="evidence" value="ECO:0007669"/>
    <property type="project" value="TreeGrafter"/>
</dbReference>
<dbReference type="GO" id="GO:0030136">
    <property type="term" value="C:clathrin-coated vesicle"/>
    <property type="evidence" value="ECO:0007669"/>
    <property type="project" value="TreeGrafter"/>
</dbReference>
<dbReference type="PANTHER" id="PTHR22951:SF5">
    <property type="entry name" value="PHOSPHATIDYLINOSITOL-BINDING CLATHRIN ASSEMBLY PROTEIN LAP"/>
    <property type="match status" value="1"/>
</dbReference>
<dbReference type="GO" id="GO:0008021">
    <property type="term" value="C:synaptic vesicle"/>
    <property type="evidence" value="ECO:0007669"/>
    <property type="project" value="TreeGrafter"/>
</dbReference>
<dbReference type="GO" id="GO:0000149">
    <property type="term" value="F:SNARE binding"/>
    <property type="evidence" value="ECO:0007669"/>
    <property type="project" value="TreeGrafter"/>
</dbReference>
<accession>A0A811UBE7</accession>
<dbReference type="InterPro" id="IPR045192">
    <property type="entry name" value="AP180-like"/>
</dbReference>
<evidence type="ECO:0000259" key="1">
    <source>
        <dbReference type="PROSITE" id="PS50942"/>
    </source>
</evidence>
<name>A0A811UBE7_CERCA</name>
<protein>
    <submittedName>
        <fullName evidence="2">(Mediterranean fruit fly) hypothetical protein</fullName>
    </submittedName>
</protein>
<gene>
    <name evidence="2" type="ORF">CCAP1982_LOCUS4365</name>
</gene>
<reference evidence="2" key="1">
    <citation type="submission" date="2020-11" db="EMBL/GenBank/DDBJ databases">
        <authorList>
            <person name="Whitehead M."/>
        </authorList>
    </citation>
    <scope>NUCLEOTIDE SEQUENCE</scope>
    <source>
        <strain evidence="2">EGII</strain>
    </source>
</reference>
<dbReference type="InterPro" id="IPR013809">
    <property type="entry name" value="ENTH"/>
</dbReference>
<dbReference type="GO" id="GO:0032050">
    <property type="term" value="F:clathrin heavy chain binding"/>
    <property type="evidence" value="ECO:0007669"/>
    <property type="project" value="TreeGrafter"/>
</dbReference>
<dbReference type="AlphaFoldDB" id="A0A811UBE7"/>
<feature type="domain" description="ENTH" evidence="1">
    <location>
        <begin position="1"/>
        <end position="98"/>
    </location>
</feature>
<dbReference type="SUPFAM" id="SSF48464">
    <property type="entry name" value="ENTH/VHS domain"/>
    <property type="match status" value="1"/>
</dbReference>
<organism evidence="2 3">
    <name type="scientific">Ceratitis capitata</name>
    <name type="common">Mediterranean fruit fly</name>
    <name type="synonym">Tephritis capitata</name>
    <dbReference type="NCBI Taxonomy" id="7213"/>
    <lineage>
        <taxon>Eukaryota</taxon>
        <taxon>Metazoa</taxon>
        <taxon>Ecdysozoa</taxon>
        <taxon>Arthropoda</taxon>
        <taxon>Hexapoda</taxon>
        <taxon>Insecta</taxon>
        <taxon>Pterygota</taxon>
        <taxon>Neoptera</taxon>
        <taxon>Endopterygota</taxon>
        <taxon>Diptera</taxon>
        <taxon>Brachycera</taxon>
        <taxon>Muscomorpha</taxon>
        <taxon>Tephritoidea</taxon>
        <taxon>Tephritidae</taxon>
        <taxon>Ceratitis</taxon>
        <taxon>Ceratitis</taxon>
    </lineage>
</organism>
<comment type="caution">
    <text evidence="2">The sequence shown here is derived from an EMBL/GenBank/DDBJ whole genome shotgun (WGS) entry which is preliminary data.</text>
</comment>
<dbReference type="InterPro" id="IPR008942">
    <property type="entry name" value="ENTH_VHS"/>
</dbReference>
<dbReference type="EMBL" id="CAJHJT010000001">
    <property type="protein sequence ID" value="CAD6995658.1"/>
    <property type="molecule type" value="Genomic_DNA"/>
</dbReference>
<proteinExistence type="predicted"/>
<dbReference type="GO" id="GO:0048268">
    <property type="term" value="P:clathrin coat assembly"/>
    <property type="evidence" value="ECO:0007669"/>
    <property type="project" value="InterPro"/>
</dbReference>
<dbReference type="Gene3D" id="1.25.40.90">
    <property type="match status" value="1"/>
</dbReference>
<dbReference type="GO" id="GO:0005546">
    <property type="term" value="F:phosphatidylinositol-4,5-bisphosphate binding"/>
    <property type="evidence" value="ECO:0007669"/>
    <property type="project" value="TreeGrafter"/>
</dbReference>
<dbReference type="GO" id="GO:0005545">
    <property type="term" value="F:1-phosphatidylinositol binding"/>
    <property type="evidence" value="ECO:0007669"/>
    <property type="project" value="TreeGrafter"/>
</dbReference>
<dbReference type="GO" id="GO:0005905">
    <property type="term" value="C:clathrin-coated pit"/>
    <property type="evidence" value="ECO:0007669"/>
    <property type="project" value="TreeGrafter"/>
</dbReference>
<dbReference type="Pfam" id="PF07651">
    <property type="entry name" value="ANTH"/>
    <property type="match status" value="1"/>
</dbReference>
<sequence length="98" mass="11164">MDKIVRTDSCKPMCDVKSFLKFQNLVHCTNEPNVSIPHLANLLIERSQNTNWVVVYKALITTHHLMAYGNERFMQYLASSNSTFNLSNFLDKGGVQGK</sequence>
<dbReference type="PROSITE" id="PS50942">
    <property type="entry name" value="ENTH"/>
    <property type="match status" value="1"/>
</dbReference>
<dbReference type="GO" id="GO:0072583">
    <property type="term" value="P:clathrin-dependent endocytosis"/>
    <property type="evidence" value="ECO:0007669"/>
    <property type="project" value="InterPro"/>
</dbReference>
<dbReference type="GO" id="GO:0016185">
    <property type="term" value="P:synaptic vesicle budding from presynaptic endocytic zone membrane"/>
    <property type="evidence" value="ECO:0007669"/>
    <property type="project" value="TreeGrafter"/>
</dbReference>